<evidence type="ECO:0000313" key="4">
    <source>
        <dbReference type="Proteomes" id="UP001321749"/>
    </source>
</evidence>
<feature type="compositionally biased region" description="Basic and acidic residues" evidence="1">
    <location>
        <begin position="1"/>
        <end position="13"/>
    </location>
</feature>
<dbReference type="Pfam" id="PF10373">
    <property type="entry name" value="EST1_DNA_bind"/>
    <property type="match status" value="1"/>
</dbReference>
<gene>
    <name evidence="3" type="ORF">QBC42DRAFT_99026</name>
</gene>
<dbReference type="EMBL" id="MU865000">
    <property type="protein sequence ID" value="KAK4460960.1"/>
    <property type="molecule type" value="Genomic_DNA"/>
</dbReference>
<dbReference type="Gene3D" id="1.25.40.10">
    <property type="entry name" value="Tetratricopeptide repeat domain"/>
    <property type="match status" value="1"/>
</dbReference>
<feature type="compositionally biased region" description="Low complexity" evidence="1">
    <location>
        <begin position="173"/>
        <end position="183"/>
    </location>
</feature>
<dbReference type="GO" id="GO:0042162">
    <property type="term" value="F:telomeric DNA binding"/>
    <property type="evidence" value="ECO:0007669"/>
    <property type="project" value="TreeGrafter"/>
</dbReference>
<name>A0AAV9HJP6_9PEZI</name>
<dbReference type="InterPro" id="IPR018834">
    <property type="entry name" value="DNA/RNA-bd_Est1-type"/>
</dbReference>
<proteinExistence type="predicted"/>
<accession>A0AAV9HJP6</accession>
<feature type="compositionally biased region" description="Pro residues" evidence="1">
    <location>
        <begin position="184"/>
        <end position="193"/>
    </location>
</feature>
<feature type="region of interest" description="Disordered" evidence="1">
    <location>
        <begin position="57"/>
        <end position="198"/>
    </location>
</feature>
<sequence length="748" mass="84399">MDNITKKWNEHLRRQAKKTPQAVKCPIPNCAHDFQTAGGPVELPAFEEHVKTAHARELGENAAEDGENKWILQQWAAVTPADRGTGGNAAPDTEPEPPIRKKSPSPSVKREPSTSRSASPPKRSKARHHDVEELRRPQTKGGKLWSPDDDTITSNPRPFERSNVASFQRLRVSSTTSASKSSRQPPPRAPPPVDTDEPMELIKQPETRPISQEQLVAEVKGIYAGLVMVESKCIEVDNAQSQQNDSANKLNNEQWQALIALHRTLLHEHHDFFLASQHPSASPALRRLASKYAMPARMWRHGIHSFLELLRHRLPASLEHMLMFIYLAYSMMALLYETVPAFEDTWIECLGDLGRYRMAIEDDDPRDRDNWTAVSRHWYSKASDKAPTTGRLYHHLAILARPNALQQLYYYTKSLCVAIPFASARESIMTLFDPIMAATPNQQQSRLPANEFAFTKTHGIMFSGKQQDKLKTVMDDFVQSLDSCIGRSTKRWIEPGYHIALANCCAVVGYGDADNPIFRWLQQSHSDDQPNPEATPVGETTQKQFEDAMTLFVQTYDIVCHRFGDPNILPFLHTTLVFVFHLTFYPEAIAHLAPKFPWKLTAMMLNTLIDSCKDYDRIEGENIPQPESLTKPLPEDYAMRGVLWADKVFPSEWFANDKIDDDEKYLEAASMGEERKDRILWLGCKISAVDGGQFLRYSSETHQFGVAPQYDVDLKTAMSLTPVNSLEMGELPDAELLPSGASSSSLAR</sequence>
<dbReference type="AlphaFoldDB" id="A0AAV9HJP6"/>
<reference evidence="3" key="1">
    <citation type="journal article" date="2023" name="Mol. Phylogenet. Evol.">
        <title>Genome-scale phylogeny and comparative genomics of the fungal order Sordariales.</title>
        <authorList>
            <person name="Hensen N."/>
            <person name="Bonometti L."/>
            <person name="Westerberg I."/>
            <person name="Brannstrom I.O."/>
            <person name="Guillou S."/>
            <person name="Cros-Aarteil S."/>
            <person name="Calhoun S."/>
            <person name="Haridas S."/>
            <person name="Kuo A."/>
            <person name="Mondo S."/>
            <person name="Pangilinan J."/>
            <person name="Riley R."/>
            <person name="LaButti K."/>
            <person name="Andreopoulos B."/>
            <person name="Lipzen A."/>
            <person name="Chen C."/>
            <person name="Yan M."/>
            <person name="Daum C."/>
            <person name="Ng V."/>
            <person name="Clum A."/>
            <person name="Steindorff A."/>
            <person name="Ohm R.A."/>
            <person name="Martin F."/>
            <person name="Silar P."/>
            <person name="Natvig D.O."/>
            <person name="Lalanne C."/>
            <person name="Gautier V."/>
            <person name="Ament-Velasquez S.L."/>
            <person name="Kruys A."/>
            <person name="Hutchinson M.I."/>
            <person name="Powell A.J."/>
            <person name="Barry K."/>
            <person name="Miller A.N."/>
            <person name="Grigoriev I.V."/>
            <person name="Debuchy R."/>
            <person name="Gladieux P."/>
            <person name="Hiltunen Thoren M."/>
            <person name="Johannesson H."/>
        </authorList>
    </citation>
    <scope>NUCLEOTIDE SEQUENCE</scope>
    <source>
        <strain evidence="3">PSN324</strain>
    </source>
</reference>
<dbReference type="InterPro" id="IPR011990">
    <property type="entry name" value="TPR-like_helical_dom_sf"/>
</dbReference>
<evidence type="ECO:0000259" key="2">
    <source>
        <dbReference type="Pfam" id="PF10373"/>
    </source>
</evidence>
<keyword evidence="4" id="KW-1185">Reference proteome</keyword>
<feature type="domain" description="DNA/RNA-binding" evidence="2">
    <location>
        <begin position="376"/>
        <end position="479"/>
    </location>
</feature>
<dbReference type="GO" id="GO:0070034">
    <property type="term" value="F:telomerase RNA binding"/>
    <property type="evidence" value="ECO:0007669"/>
    <property type="project" value="TreeGrafter"/>
</dbReference>
<evidence type="ECO:0000313" key="3">
    <source>
        <dbReference type="EMBL" id="KAK4460960.1"/>
    </source>
</evidence>
<dbReference type="InterPro" id="IPR045153">
    <property type="entry name" value="Est1/Ebs1-like"/>
</dbReference>
<dbReference type="GO" id="GO:0000184">
    <property type="term" value="P:nuclear-transcribed mRNA catabolic process, nonsense-mediated decay"/>
    <property type="evidence" value="ECO:0007669"/>
    <property type="project" value="TreeGrafter"/>
</dbReference>
<dbReference type="PANTHER" id="PTHR15696:SF0">
    <property type="entry name" value="TELOMERASE-BINDING PROTEIN EST1A"/>
    <property type="match status" value="1"/>
</dbReference>
<protein>
    <submittedName>
        <fullName evidence="3">EST/SMG-like protein 1</fullName>
    </submittedName>
</protein>
<organism evidence="3 4">
    <name type="scientific">Cladorrhinum samala</name>
    <dbReference type="NCBI Taxonomy" id="585594"/>
    <lineage>
        <taxon>Eukaryota</taxon>
        <taxon>Fungi</taxon>
        <taxon>Dikarya</taxon>
        <taxon>Ascomycota</taxon>
        <taxon>Pezizomycotina</taxon>
        <taxon>Sordariomycetes</taxon>
        <taxon>Sordariomycetidae</taxon>
        <taxon>Sordariales</taxon>
        <taxon>Podosporaceae</taxon>
        <taxon>Cladorrhinum</taxon>
    </lineage>
</organism>
<reference evidence="3" key="2">
    <citation type="submission" date="2023-06" db="EMBL/GenBank/DDBJ databases">
        <authorList>
            <consortium name="Lawrence Berkeley National Laboratory"/>
            <person name="Mondo S.J."/>
            <person name="Hensen N."/>
            <person name="Bonometti L."/>
            <person name="Westerberg I."/>
            <person name="Brannstrom I.O."/>
            <person name="Guillou S."/>
            <person name="Cros-Aarteil S."/>
            <person name="Calhoun S."/>
            <person name="Haridas S."/>
            <person name="Kuo A."/>
            <person name="Pangilinan J."/>
            <person name="Riley R."/>
            <person name="Labutti K."/>
            <person name="Andreopoulos B."/>
            <person name="Lipzen A."/>
            <person name="Chen C."/>
            <person name="Yanf M."/>
            <person name="Daum C."/>
            <person name="Ng V."/>
            <person name="Clum A."/>
            <person name="Steindorff A."/>
            <person name="Ohm R."/>
            <person name="Martin F."/>
            <person name="Silar P."/>
            <person name="Natvig D."/>
            <person name="Lalanne C."/>
            <person name="Gautier V."/>
            <person name="Ament-Velasquez S.L."/>
            <person name="Kruys A."/>
            <person name="Hutchinson M.I."/>
            <person name="Powell A.J."/>
            <person name="Barry K."/>
            <person name="Miller A.N."/>
            <person name="Grigoriev I.V."/>
            <person name="Debuchy R."/>
            <person name="Gladieux P."/>
            <person name="Thoren M.H."/>
            <person name="Johannesson H."/>
        </authorList>
    </citation>
    <scope>NUCLEOTIDE SEQUENCE</scope>
    <source>
        <strain evidence="3">PSN324</strain>
    </source>
</reference>
<evidence type="ECO:0000256" key="1">
    <source>
        <dbReference type="SAM" id="MobiDB-lite"/>
    </source>
</evidence>
<dbReference type="Proteomes" id="UP001321749">
    <property type="component" value="Unassembled WGS sequence"/>
</dbReference>
<dbReference type="FunFam" id="1.25.40.10:FF:000202">
    <property type="entry name" value="Unplaced genomic scaffold supercont1.7, whole genome shotgun sequence"/>
    <property type="match status" value="1"/>
</dbReference>
<feature type="region of interest" description="Disordered" evidence="1">
    <location>
        <begin position="1"/>
        <end position="21"/>
    </location>
</feature>
<dbReference type="PANTHER" id="PTHR15696">
    <property type="entry name" value="SMG-7 SUPPRESSOR WITH MORPHOLOGICAL EFFECT ON GENITALIA PROTEIN 7"/>
    <property type="match status" value="1"/>
</dbReference>
<dbReference type="GO" id="GO:0005697">
    <property type="term" value="C:telomerase holoenzyme complex"/>
    <property type="evidence" value="ECO:0007669"/>
    <property type="project" value="TreeGrafter"/>
</dbReference>
<comment type="caution">
    <text evidence="3">The sequence shown here is derived from an EMBL/GenBank/DDBJ whole genome shotgun (WGS) entry which is preliminary data.</text>
</comment>
<dbReference type="SUPFAM" id="SSF48452">
    <property type="entry name" value="TPR-like"/>
    <property type="match status" value="1"/>
</dbReference>